<dbReference type="GeneID" id="108013476"/>
<gene>
    <name evidence="9" type="primary">LOC108013476</name>
</gene>
<accession>A0AB39ZGG2</accession>
<keyword evidence="4" id="KW-0282">Flagellum</keyword>
<dbReference type="AlphaFoldDB" id="A0AB39ZGG2"/>
<feature type="region of interest" description="Disordered" evidence="7">
    <location>
        <begin position="300"/>
        <end position="330"/>
    </location>
</feature>
<name>A0AB39ZGG2_DROSZ</name>
<dbReference type="GO" id="GO:0031514">
    <property type="term" value="C:motile cilium"/>
    <property type="evidence" value="ECO:0007669"/>
    <property type="project" value="UniProtKB-SubCell"/>
</dbReference>
<organism evidence="8 9">
    <name type="scientific">Drosophila suzukii</name>
    <name type="common">Spotted-wing drosophila fruit fly</name>
    <dbReference type="NCBI Taxonomy" id="28584"/>
    <lineage>
        <taxon>Eukaryota</taxon>
        <taxon>Metazoa</taxon>
        <taxon>Ecdysozoa</taxon>
        <taxon>Arthropoda</taxon>
        <taxon>Hexapoda</taxon>
        <taxon>Insecta</taxon>
        <taxon>Pterygota</taxon>
        <taxon>Neoptera</taxon>
        <taxon>Endopterygota</taxon>
        <taxon>Diptera</taxon>
        <taxon>Brachycera</taxon>
        <taxon>Muscomorpha</taxon>
        <taxon>Ephydroidea</taxon>
        <taxon>Drosophilidae</taxon>
        <taxon>Drosophila</taxon>
        <taxon>Sophophora</taxon>
    </lineage>
</organism>
<dbReference type="PANTHER" id="PTHR46437">
    <property type="entry name" value="MORN REPEAT-CONTAINING PROTEIN 5"/>
    <property type="match status" value="1"/>
</dbReference>
<dbReference type="InterPro" id="IPR003409">
    <property type="entry name" value="MORN"/>
</dbReference>
<evidence type="ECO:0000256" key="3">
    <source>
        <dbReference type="ARBA" id="ARBA00022737"/>
    </source>
</evidence>
<keyword evidence="5" id="KW-0969">Cilium</keyword>
<keyword evidence="3" id="KW-0677">Repeat</keyword>
<evidence type="ECO:0000256" key="2">
    <source>
        <dbReference type="ARBA" id="ARBA00016322"/>
    </source>
</evidence>
<evidence type="ECO:0000256" key="1">
    <source>
        <dbReference type="ARBA" id="ARBA00004230"/>
    </source>
</evidence>
<evidence type="ECO:0000256" key="6">
    <source>
        <dbReference type="ARBA" id="ARBA00023273"/>
    </source>
</evidence>
<dbReference type="SMART" id="SM00698">
    <property type="entry name" value="MORN"/>
    <property type="match status" value="2"/>
</dbReference>
<sequence length="380" mass="44747">MSQLYAEAQQRHFVTRSSYEGAWDRLVNVMDGFGSYRYPDGSEYRGRFHQGQFHGFGHLRLAQPYRFTVKGEFEHGRLVTVEDMWFSDGLHVEGRFRDMKLECDNWDYLTPADRRYHAERRYGQQPVGPTAFITAKMLPREVPQHCYDVEEGLFNSKTCWMTDRPAPLHSRMYVGCQQDKDFIKRHCRKARTSRVIEPPSDFCRRIIANNLATERSQIRKTAIYAPNGEVHRERYYHKLTKKRGHTKEKPLQMARRRSMPANDPAWETEMCVRAYGRMLDKRQQDHEEYRKLHPCAKMEKVDRPRQWTSTSDVRNPESGGASSCQSDSFGEHSLPLDVMETYRSVNAMMQKRVADNINVVQSNLIRHNSYLDMTRSIFEL</sequence>
<dbReference type="Proteomes" id="UP001652628">
    <property type="component" value="Chromosome 3"/>
</dbReference>
<keyword evidence="8" id="KW-1185">Reference proteome</keyword>
<reference evidence="9" key="1">
    <citation type="submission" date="2025-08" db="UniProtKB">
        <authorList>
            <consortium name="RefSeq"/>
        </authorList>
    </citation>
    <scope>IDENTIFICATION</scope>
</reference>
<comment type="subcellular location">
    <subcellularLocation>
        <location evidence="1">Cell projection</location>
        <location evidence="1">Cilium</location>
        <location evidence="1">Flagellum</location>
    </subcellularLocation>
</comment>
<evidence type="ECO:0000256" key="7">
    <source>
        <dbReference type="SAM" id="MobiDB-lite"/>
    </source>
</evidence>
<keyword evidence="6" id="KW-0966">Cell projection</keyword>
<protein>
    <recommendedName>
        <fullName evidence="2">MORN repeat-containing protein 5</fullName>
    </recommendedName>
</protein>
<evidence type="ECO:0000256" key="5">
    <source>
        <dbReference type="ARBA" id="ARBA00023069"/>
    </source>
</evidence>
<dbReference type="PANTHER" id="PTHR46437:SF1">
    <property type="entry name" value="MORN REPEAT-CONTAINING PROTEIN 5"/>
    <property type="match status" value="1"/>
</dbReference>
<dbReference type="SUPFAM" id="SSF82185">
    <property type="entry name" value="Histone H3 K4-specific methyltransferase SET7/9 N-terminal domain"/>
    <property type="match status" value="1"/>
</dbReference>
<evidence type="ECO:0000313" key="8">
    <source>
        <dbReference type="Proteomes" id="UP001652628"/>
    </source>
</evidence>
<evidence type="ECO:0000256" key="4">
    <source>
        <dbReference type="ARBA" id="ARBA00022846"/>
    </source>
</evidence>
<dbReference type="InterPro" id="IPR042814">
    <property type="entry name" value="Morn5"/>
</dbReference>
<dbReference type="Gene3D" id="2.20.110.10">
    <property type="entry name" value="Histone H3 K4-specific methyltransferase SET7/9 N-terminal domain"/>
    <property type="match status" value="1"/>
</dbReference>
<dbReference type="RefSeq" id="XP_016934848.3">
    <property type="nucleotide sequence ID" value="XM_017079359.4"/>
</dbReference>
<proteinExistence type="predicted"/>
<evidence type="ECO:0000313" key="9">
    <source>
        <dbReference type="RefSeq" id="XP_016934848.3"/>
    </source>
</evidence>